<sequence>MKVLQQKKGSDKRGKDERRQEKVKEGRARMKDDRGENSREKEKCTVINSPSLWGVQAQAEAAPDDKRLPPCTTVLAIYEQAAHENQRASICLALEVSHFGPGDNLK</sequence>
<evidence type="ECO:0000313" key="3">
    <source>
        <dbReference type="Proteomes" id="UP001482620"/>
    </source>
</evidence>
<feature type="compositionally biased region" description="Basic and acidic residues" evidence="1">
    <location>
        <begin position="8"/>
        <end position="44"/>
    </location>
</feature>
<evidence type="ECO:0000313" key="2">
    <source>
        <dbReference type="EMBL" id="MEQ2224586.1"/>
    </source>
</evidence>
<proteinExistence type="predicted"/>
<accession>A0ABV0SXK9</accession>
<dbReference type="EMBL" id="JAHRIQ010012207">
    <property type="protein sequence ID" value="MEQ2224586.1"/>
    <property type="molecule type" value="Genomic_DNA"/>
</dbReference>
<name>A0ABV0SXK9_9TELE</name>
<evidence type="ECO:0000256" key="1">
    <source>
        <dbReference type="SAM" id="MobiDB-lite"/>
    </source>
</evidence>
<gene>
    <name evidence="2" type="ORF">ILYODFUR_009037</name>
</gene>
<organism evidence="2 3">
    <name type="scientific">Ilyodon furcidens</name>
    <name type="common">goldbreast splitfin</name>
    <dbReference type="NCBI Taxonomy" id="33524"/>
    <lineage>
        <taxon>Eukaryota</taxon>
        <taxon>Metazoa</taxon>
        <taxon>Chordata</taxon>
        <taxon>Craniata</taxon>
        <taxon>Vertebrata</taxon>
        <taxon>Euteleostomi</taxon>
        <taxon>Actinopterygii</taxon>
        <taxon>Neopterygii</taxon>
        <taxon>Teleostei</taxon>
        <taxon>Neoteleostei</taxon>
        <taxon>Acanthomorphata</taxon>
        <taxon>Ovalentaria</taxon>
        <taxon>Atherinomorphae</taxon>
        <taxon>Cyprinodontiformes</taxon>
        <taxon>Goodeidae</taxon>
        <taxon>Ilyodon</taxon>
    </lineage>
</organism>
<reference evidence="2 3" key="1">
    <citation type="submission" date="2021-06" db="EMBL/GenBank/DDBJ databases">
        <authorList>
            <person name="Palmer J.M."/>
        </authorList>
    </citation>
    <scope>NUCLEOTIDE SEQUENCE [LARGE SCALE GENOMIC DNA]</scope>
    <source>
        <strain evidence="3">if_2019</strain>
        <tissue evidence="2">Muscle</tissue>
    </source>
</reference>
<feature type="region of interest" description="Disordered" evidence="1">
    <location>
        <begin position="1"/>
        <end position="44"/>
    </location>
</feature>
<comment type="caution">
    <text evidence="2">The sequence shown here is derived from an EMBL/GenBank/DDBJ whole genome shotgun (WGS) entry which is preliminary data.</text>
</comment>
<dbReference type="Proteomes" id="UP001482620">
    <property type="component" value="Unassembled WGS sequence"/>
</dbReference>
<protein>
    <submittedName>
        <fullName evidence="2">Uncharacterized protein</fullName>
    </submittedName>
</protein>
<keyword evidence="3" id="KW-1185">Reference proteome</keyword>